<keyword evidence="2" id="KW-1185">Reference proteome</keyword>
<dbReference type="Proteomes" id="UP000314294">
    <property type="component" value="Unassembled WGS sequence"/>
</dbReference>
<sequence length="204" mass="21546">MESWVAAVSGLALSGATDMHPTIILGHVPPLCFFSRVVSIVMQSEAETGSKGKEAGGFVDATCAGGSDNRAKDVSLRRAVVFEVAAVPGVNLRQITQGISQIADCPVPLPPEVITQSPGEGEESHFLPEPHTCLKASSSSLATTLSEEVFFSRASAASSSVCNLSSSLITWSLSLMMRRYSLNTESLSSLNFSQSLVAFSCRFL</sequence>
<gene>
    <name evidence="1" type="ORF">EYF80_011282</name>
</gene>
<proteinExistence type="predicted"/>
<evidence type="ECO:0000313" key="2">
    <source>
        <dbReference type="Proteomes" id="UP000314294"/>
    </source>
</evidence>
<comment type="caution">
    <text evidence="1">The sequence shown here is derived from an EMBL/GenBank/DDBJ whole genome shotgun (WGS) entry which is preliminary data.</text>
</comment>
<dbReference type="EMBL" id="SRLO01000073">
    <property type="protein sequence ID" value="TNN78499.1"/>
    <property type="molecule type" value="Genomic_DNA"/>
</dbReference>
<accession>A0A4Z2IKH1</accession>
<evidence type="ECO:0000313" key="1">
    <source>
        <dbReference type="EMBL" id="TNN78499.1"/>
    </source>
</evidence>
<protein>
    <submittedName>
        <fullName evidence="1">Uncharacterized protein</fullName>
    </submittedName>
</protein>
<reference evidence="1 2" key="1">
    <citation type="submission" date="2019-03" db="EMBL/GenBank/DDBJ databases">
        <title>First draft genome of Liparis tanakae, snailfish: a comprehensive survey of snailfish specific genes.</title>
        <authorList>
            <person name="Kim W."/>
            <person name="Song I."/>
            <person name="Jeong J.-H."/>
            <person name="Kim D."/>
            <person name="Kim S."/>
            <person name="Ryu S."/>
            <person name="Song J.Y."/>
            <person name="Lee S.K."/>
        </authorList>
    </citation>
    <scope>NUCLEOTIDE SEQUENCE [LARGE SCALE GENOMIC DNA]</scope>
    <source>
        <tissue evidence="1">Muscle</tissue>
    </source>
</reference>
<organism evidence="1 2">
    <name type="scientific">Liparis tanakae</name>
    <name type="common">Tanaka's snailfish</name>
    <dbReference type="NCBI Taxonomy" id="230148"/>
    <lineage>
        <taxon>Eukaryota</taxon>
        <taxon>Metazoa</taxon>
        <taxon>Chordata</taxon>
        <taxon>Craniata</taxon>
        <taxon>Vertebrata</taxon>
        <taxon>Euteleostomi</taxon>
        <taxon>Actinopterygii</taxon>
        <taxon>Neopterygii</taxon>
        <taxon>Teleostei</taxon>
        <taxon>Neoteleostei</taxon>
        <taxon>Acanthomorphata</taxon>
        <taxon>Eupercaria</taxon>
        <taxon>Perciformes</taxon>
        <taxon>Cottioidei</taxon>
        <taxon>Cottales</taxon>
        <taxon>Liparidae</taxon>
        <taxon>Liparis</taxon>
    </lineage>
</organism>
<dbReference type="AlphaFoldDB" id="A0A4Z2IKH1"/>
<name>A0A4Z2IKH1_9TELE</name>